<evidence type="ECO:0000313" key="22">
    <source>
        <dbReference type="Proteomes" id="UP000298566"/>
    </source>
</evidence>
<evidence type="ECO:0000256" key="16">
    <source>
        <dbReference type="ARBA" id="ARBA00048493"/>
    </source>
</evidence>
<gene>
    <name evidence="18 21" type="primary">glmU</name>
    <name evidence="21" type="ORF">D9V73_00130</name>
</gene>
<evidence type="ECO:0000256" key="10">
    <source>
        <dbReference type="ARBA" id="ARBA00022960"/>
    </source>
</evidence>
<keyword evidence="5 18" id="KW-0808">Transferase</keyword>
<evidence type="ECO:0000256" key="9">
    <source>
        <dbReference type="ARBA" id="ARBA00022842"/>
    </source>
</evidence>
<dbReference type="GO" id="GO:0009252">
    <property type="term" value="P:peptidoglycan biosynthetic process"/>
    <property type="evidence" value="ECO:0007669"/>
    <property type="project" value="UniProtKB-UniRule"/>
</dbReference>
<comment type="pathway">
    <text evidence="18">Bacterial outer membrane biogenesis; LPS lipid A biosynthesis.</text>
</comment>
<feature type="binding site" evidence="18">
    <location>
        <position position="105"/>
    </location>
    <ligand>
        <name>Mg(2+)</name>
        <dbReference type="ChEBI" id="CHEBI:18420"/>
    </ligand>
</feature>
<evidence type="ECO:0000256" key="2">
    <source>
        <dbReference type="ARBA" id="ARBA00007707"/>
    </source>
</evidence>
<organism evidence="21 22">
    <name type="scientific">Buchnera aphidicola subsp. Melaphis rhois</name>
    <dbReference type="NCBI Taxonomy" id="118103"/>
    <lineage>
        <taxon>Bacteria</taxon>
        <taxon>Pseudomonadati</taxon>
        <taxon>Pseudomonadota</taxon>
        <taxon>Gammaproteobacteria</taxon>
        <taxon>Enterobacterales</taxon>
        <taxon>Erwiniaceae</taxon>
        <taxon>Buchnera</taxon>
    </lineage>
</organism>
<dbReference type="EC" id="2.3.1.157" evidence="18"/>
<feature type="binding site" evidence="18">
    <location>
        <position position="333"/>
    </location>
    <ligand>
        <name>UDP-N-acetyl-alpha-D-glucosamine</name>
        <dbReference type="ChEBI" id="CHEBI:57705"/>
    </ligand>
</feature>
<feature type="domain" description="MobA-like NTP transferase" evidence="19">
    <location>
        <begin position="9"/>
        <end position="120"/>
    </location>
</feature>
<protein>
    <recommendedName>
        <fullName evidence="18">Bifunctional protein GlmU</fullName>
    </recommendedName>
    <domain>
        <recommendedName>
            <fullName evidence="18">UDP-N-acetylglucosamine pyrophosphorylase</fullName>
            <ecNumber evidence="18">2.7.7.23</ecNumber>
        </recommendedName>
        <alternativeName>
            <fullName evidence="18">N-acetylglucosamine-1-phosphate uridyltransferase</fullName>
        </alternativeName>
    </domain>
    <domain>
        <recommendedName>
            <fullName evidence="18">Glucosamine-1-phosphate N-acetyltransferase</fullName>
            <ecNumber evidence="18">2.3.1.157</ecNumber>
        </recommendedName>
    </domain>
</protein>
<keyword evidence="9 18" id="KW-0460">Magnesium</keyword>
<feature type="binding site" evidence="18">
    <location>
        <begin position="11"/>
        <end position="14"/>
    </location>
    <ligand>
        <name>UDP-N-acetyl-alpha-D-glucosamine</name>
        <dbReference type="ChEBI" id="CHEBI:57705"/>
    </ligand>
</feature>
<sequence length="452" mass="50649">MINKNLNIIILAAGKGKRMNSNYPKVLHTLGDKPILQHVIDLAKSIHSKQIYLIYNHKYKLFKSIITDPYIIWIKQKKTLGTGNAIYQMINILKNDEDYLILYGDMPLISNKSIKKLIFSKKKSSISLLTAIIKNPEEYGRVIREKGKITKIIEFSDATKKQLKIHEINSGIFIASGKTLKNLTKNIKNQNTNKEYYITDIIYLAYQKKHKITAIHPIDNNEIKGINNKVQLSIIEKLYQQKKINNLLLSGVTIYNPSNFNLKGTLKHGKNIEIDYGVILEGHVILGNSVKIGPGCVIKDSIIGNNCSIKAYTIMEKVTISNNCIIGPFSHLRHGTILKNNTQIGNFVEIKETIVGHASKIKHLSYLGNSKIGKKVNIGAGTIFCNYDGKKKSNTIIGNNVFIGSNCQLVAPITIANDTVIAAGTTVIKNVKEPSLVYNKKKEIQKKIKTLK</sequence>
<evidence type="ECO:0000256" key="14">
    <source>
        <dbReference type="ARBA" id="ARBA00023316"/>
    </source>
</evidence>
<comment type="similarity">
    <text evidence="2 18">In the C-terminal section; belongs to the transferase hexapeptide repeat family.</text>
</comment>
<evidence type="ECO:0000256" key="6">
    <source>
        <dbReference type="ARBA" id="ARBA00022695"/>
    </source>
</evidence>
<evidence type="ECO:0000256" key="5">
    <source>
        <dbReference type="ARBA" id="ARBA00022679"/>
    </source>
</evidence>
<evidence type="ECO:0000256" key="15">
    <source>
        <dbReference type="ARBA" id="ARBA00048247"/>
    </source>
</evidence>
<dbReference type="SUPFAM" id="SSF51161">
    <property type="entry name" value="Trimeric LpxA-like enzymes"/>
    <property type="match status" value="1"/>
</dbReference>
<dbReference type="GO" id="GO:0019134">
    <property type="term" value="F:glucosamine-1-phosphate N-acetyltransferase activity"/>
    <property type="evidence" value="ECO:0007669"/>
    <property type="project" value="UniProtKB-UniRule"/>
</dbReference>
<proteinExistence type="inferred from homology"/>
<dbReference type="GO" id="GO:0008360">
    <property type="term" value="P:regulation of cell shape"/>
    <property type="evidence" value="ECO:0007669"/>
    <property type="project" value="UniProtKB-KW"/>
</dbReference>
<dbReference type="RefSeq" id="WP_158336249.1">
    <property type="nucleotide sequence ID" value="NZ_CP033004.1"/>
</dbReference>
<feature type="binding site" evidence="18">
    <location>
        <position position="227"/>
    </location>
    <ligand>
        <name>Mg(2+)</name>
        <dbReference type="ChEBI" id="CHEBI:18420"/>
    </ligand>
</feature>
<dbReference type="Gene3D" id="3.90.550.10">
    <property type="entry name" value="Spore Coat Polysaccharide Biosynthesis Protein SpsA, Chain A"/>
    <property type="match status" value="1"/>
</dbReference>
<evidence type="ECO:0000256" key="13">
    <source>
        <dbReference type="ARBA" id="ARBA00023315"/>
    </source>
</evidence>
<comment type="similarity">
    <text evidence="3 18">In the N-terminal section; belongs to the N-acetylglucosamine-1-phosphate uridyltransferase family.</text>
</comment>
<feature type="binding site" evidence="18">
    <location>
        <position position="154"/>
    </location>
    <ligand>
        <name>UDP-N-acetyl-alpha-D-glucosamine</name>
        <dbReference type="ChEBI" id="CHEBI:57705"/>
    </ligand>
</feature>
<comment type="pathway">
    <text evidence="18">Nucleotide-sugar biosynthesis; UDP-N-acetyl-alpha-D-glucosamine biosynthesis; UDP-N-acetyl-alpha-D-glucosamine from N-acetyl-alpha-D-glucosamine 1-phosphate: step 1/1.</text>
</comment>
<dbReference type="InterPro" id="IPR005882">
    <property type="entry name" value="Bifunctional_GlmU"/>
</dbReference>
<dbReference type="InterPro" id="IPR056729">
    <property type="entry name" value="GMPPB_C"/>
</dbReference>
<evidence type="ECO:0000256" key="11">
    <source>
        <dbReference type="ARBA" id="ARBA00022984"/>
    </source>
</evidence>
<feature type="region of interest" description="Linker" evidence="18">
    <location>
        <begin position="230"/>
        <end position="250"/>
    </location>
</feature>
<comment type="pathway">
    <text evidence="18">Nucleotide-sugar biosynthesis; UDP-N-acetyl-alpha-D-glucosamine biosynthesis; N-acetyl-alpha-D-glucosamine 1-phosphate from alpha-D-glucosamine 6-phosphate (route II): step 2/2.</text>
</comment>
<dbReference type="GO" id="GO:0005737">
    <property type="term" value="C:cytoplasm"/>
    <property type="evidence" value="ECO:0007669"/>
    <property type="project" value="UniProtKB-SubCell"/>
</dbReference>
<dbReference type="GO" id="GO:0000902">
    <property type="term" value="P:cell morphogenesis"/>
    <property type="evidence" value="ECO:0007669"/>
    <property type="project" value="UniProtKB-UniRule"/>
</dbReference>
<feature type="binding site" evidence="18">
    <location>
        <position position="377"/>
    </location>
    <ligand>
        <name>UDP-N-acetyl-alpha-D-glucosamine</name>
        <dbReference type="ChEBI" id="CHEBI:57705"/>
    </ligand>
</feature>
<evidence type="ECO:0000256" key="8">
    <source>
        <dbReference type="ARBA" id="ARBA00022737"/>
    </source>
</evidence>
<feature type="binding site" evidence="18">
    <location>
        <begin position="103"/>
        <end position="105"/>
    </location>
    <ligand>
        <name>UDP-N-acetyl-alpha-D-glucosamine</name>
        <dbReference type="ChEBI" id="CHEBI:57705"/>
    </ligand>
</feature>
<feature type="binding site" evidence="18">
    <location>
        <position position="25"/>
    </location>
    <ligand>
        <name>UDP-N-acetyl-alpha-D-glucosamine</name>
        <dbReference type="ChEBI" id="CHEBI:57705"/>
    </ligand>
</feature>
<evidence type="ECO:0000259" key="20">
    <source>
        <dbReference type="Pfam" id="PF25087"/>
    </source>
</evidence>
<dbReference type="InterPro" id="IPR001451">
    <property type="entry name" value="Hexapep"/>
</dbReference>
<evidence type="ECO:0000256" key="7">
    <source>
        <dbReference type="ARBA" id="ARBA00022723"/>
    </source>
</evidence>
<comment type="subcellular location">
    <subcellularLocation>
        <location evidence="1 18">Cytoplasm</location>
    </subcellularLocation>
</comment>
<dbReference type="AlphaFoldDB" id="A0A4D6YA85"/>
<dbReference type="GO" id="GO:0000287">
    <property type="term" value="F:magnesium ion binding"/>
    <property type="evidence" value="ECO:0007669"/>
    <property type="project" value="UniProtKB-UniRule"/>
</dbReference>
<keyword evidence="10 18" id="KW-0133">Cell shape</keyword>
<dbReference type="GO" id="GO:0006048">
    <property type="term" value="P:UDP-N-acetylglucosamine biosynthetic process"/>
    <property type="evidence" value="ECO:0007669"/>
    <property type="project" value="UniProtKB-UniPathway"/>
</dbReference>
<accession>A0A4D6YA85</accession>
<feature type="binding site" evidence="18">
    <location>
        <position position="351"/>
    </location>
    <ligand>
        <name>UDP-N-acetyl-alpha-D-glucosamine</name>
        <dbReference type="ChEBI" id="CHEBI:57705"/>
    </ligand>
</feature>
<feature type="domain" description="Mannose-1-phosphate guanyltransferase C-terminal" evidence="20">
    <location>
        <begin position="270"/>
        <end position="338"/>
    </location>
</feature>
<keyword evidence="12 18" id="KW-0511">Multifunctional enzyme</keyword>
<dbReference type="EC" id="2.7.7.23" evidence="18"/>
<feature type="binding site" evidence="18">
    <location>
        <position position="380"/>
    </location>
    <ligand>
        <name>acetyl-CoA</name>
        <dbReference type="ChEBI" id="CHEBI:57288"/>
    </ligand>
</feature>
<keyword evidence="4 18" id="KW-0963">Cytoplasm</keyword>
<dbReference type="GO" id="GO:0071555">
    <property type="term" value="P:cell wall organization"/>
    <property type="evidence" value="ECO:0007669"/>
    <property type="project" value="UniProtKB-KW"/>
</dbReference>
<feature type="active site" description="Proton acceptor" evidence="18">
    <location>
        <position position="363"/>
    </location>
</feature>
<dbReference type="CDD" id="cd03353">
    <property type="entry name" value="LbH_GlmU_C"/>
    <property type="match status" value="1"/>
</dbReference>
<dbReference type="InterPro" id="IPR029044">
    <property type="entry name" value="Nucleotide-diphossugar_trans"/>
</dbReference>
<dbReference type="SUPFAM" id="SSF53448">
    <property type="entry name" value="Nucleotide-diphospho-sugar transferases"/>
    <property type="match status" value="1"/>
</dbReference>
<dbReference type="GO" id="GO:0003977">
    <property type="term" value="F:UDP-N-acetylglucosamine diphosphorylase activity"/>
    <property type="evidence" value="ECO:0007669"/>
    <property type="project" value="UniProtKB-UniRule"/>
</dbReference>
<dbReference type="InterPro" id="IPR050065">
    <property type="entry name" value="GlmU-like"/>
</dbReference>
<comment type="catalytic activity">
    <reaction evidence="16 18">
        <text>N-acetyl-alpha-D-glucosamine 1-phosphate + UTP + H(+) = UDP-N-acetyl-alpha-D-glucosamine + diphosphate</text>
        <dbReference type="Rhea" id="RHEA:13509"/>
        <dbReference type="ChEBI" id="CHEBI:15378"/>
        <dbReference type="ChEBI" id="CHEBI:33019"/>
        <dbReference type="ChEBI" id="CHEBI:46398"/>
        <dbReference type="ChEBI" id="CHEBI:57705"/>
        <dbReference type="ChEBI" id="CHEBI:57776"/>
        <dbReference type="EC" id="2.7.7.23"/>
    </reaction>
</comment>
<dbReference type="GO" id="GO:0009245">
    <property type="term" value="P:lipid A biosynthetic process"/>
    <property type="evidence" value="ECO:0007669"/>
    <property type="project" value="UniProtKB-UniRule"/>
</dbReference>
<evidence type="ECO:0000313" key="21">
    <source>
        <dbReference type="EMBL" id="QCI23078.1"/>
    </source>
</evidence>
<dbReference type="EMBL" id="CP033004">
    <property type="protein sequence ID" value="QCI23078.1"/>
    <property type="molecule type" value="Genomic_DNA"/>
</dbReference>
<dbReference type="UniPathway" id="UPA00113">
    <property type="reaction ID" value="UER00532"/>
</dbReference>
<keyword evidence="6 18" id="KW-0548">Nucleotidyltransferase</keyword>
<evidence type="ECO:0000256" key="4">
    <source>
        <dbReference type="ARBA" id="ARBA00022490"/>
    </source>
</evidence>
<feature type="binding site" evidence="18">
    <location>
        <begin position="81"/>
        <end position="82"/>
    </location>
    <ligand>
        <name>UDP-N-acetyl-alpha-D-glucosamine</name>
        <dbReference type="ChEBI" id="CHEBI:57705"/>
    </ligand>
</feature>
<dbReference type="Gene3D" id="2.160.10.10">
    <property type="entry name" value="Hexapeptide repeat proteins"/>
    <property type="match status" value="1"/>
</dbReference>
<feature type="binding site" evidence="18">
    <location>
        <position position="366"/>
    </location>
    <ligand>
        <name>UDP-N-acetyl-alpha-D-glucosamine</name>
        <dbReference type="ChEBI" id="CHEBI:57705"/>
    </ligand>
</feature>
<keyword evidence="7 18" id="KW-0479">Metal-binding</keyword>
<feature type="binding site" evidence="18">
    <location>
        <position position="140"/>
    </location>
    <ligand>
        <name>UDP-N-acetyl-alpha-D-glucosamine</name>
        <dbReference type="ChEBI" id="CHEBI:57705"/>
    </ligand>
</feature>
<dbReference type="Pfam" id="PF12804">
    <property type="entry name" value="NTP_transf_3"/>
    <property type="match status" value="1"/>
</dbReference>
<evidence type="ECO:0000256" key="17">
    <source>
        <dbReference type="ARBA" id="ARBA00049628"/>
    </source>
</evidence>
<feature type="region of interest" description="N-acetyltransferase" evidence="18">
    <location>
        <begin position="251"/>
        <end position="452"/>
    </location>
</feature>
<keyword evidence="14 18" id="KW-0961">Cell wall biogenesis/degradation</keyword>
<comment type="function">
    <text evidence="17 18">Catalyzes the last two sequential reactions in the de novo biosynthetic pathway for UDP-N-acetylglucosamine (UDP-GlcNAc). The C-terminal domain catalyzes the transfer of acetyl group from acetyl coenzyme A to glucosamine-1-phosphate (GlcN-1-P) to produce N-acetylglucosamine-1-phosphate (GlcNAc-1-P), which is converted into UDP-GlcNAc by the transfer of uridine 5-monophosphate (from uridine 5-triphosphate), a reaction catalyzed by the N-terminal domain.</text>
</comment>
<comment type="subunit">
    <text evidence="18">Homotrimer.</text>
</comment>
<feature type="region of interest" description="Pyrophosphorylase" evidence="18">
    <location>
        <begin position="1"/>
        <end position="229"/>
    </location>
</feature>
<dbReference type="InterPro" id="IPR025877">
    <property type="entry name" value="MobA-like_NTP_Trfase"/>
</dbReference>
<comment type="caution">
    <text evidence="18">Lacks conserved residue(s) required for the propagation of feature annotation.</text>
</comment>
<keyword evidence="8 18" id="KW-0677">Repeat</keyword>
<dbReference type="UniPathway" id="UPA00973"/>
<dbReference type="PANTHER" id="PTHR43584">
    <property type="entry name" value="NUCLEOTIDYL TRANSFERASE"/>
    <property type="match status" value="1"/>
</dbReference>
<dbReference type="Pfam" id="PF00132">
    <property type="entry name" value="Hexapep"/>
    <property type="match status" value="1"/>
</dbReference>
<comment type="cofactor">
    <cofactor evidence="18">
        <name>Mg(2+)</name>
        <dbReference type="ChEBI" id="CHEBI:18420"/>
    </cofactor>
    <text evidence="18">Binds 1 Mg(2+) ion per subunit.</text>
</comment>
<dbReference type="HAMAP" id="MF_01631">
    <property type="entry name" value="GlmU"/>
    <property type="match status" value="1"/>
</dbReference>
<name>A0A4D6YA85_BUCMH</name>
<dbReference type="OrthoDB" id="9775031at2"/>
<evidence type="ECO:0000256" key="1">
    <source>
        <dbReference type="ARBA" id="ARBA00004496"/>
    </source>
</evidence>
<evidence type="ECO:0000259" key="19">
    <source>
        <dbReference type="Pfam" id="PF12804"/>
    </source>
</evidence>
<dbReference type="Proteomes" id="UP000298566">
    <property type="component" value="Chromosome"/>
</dbReference>
<feature type="binding site" evidence="18">
    <location>
        <position position="423"/>
    </location>
    <ligand>
        <name>acetyl-CoA</name>
        <dbReference type="ChEBI" id="CHEBI:57288"/>
    </ligand>
</feature>
<evidence type="ECO:0000256" key="3">
    <source>
        <dbReference type="ARBA" id="ARBA00007947"/>
    </source>
</evidence>
<keyword evidence="11 18" id="KW-0573">Peptidoglycan synthesis</keyword>
<dbReference type="GO" id="GO:0016020">
    <property type="term" value="C:membrane"/>
    <property type="evidence" value="ECO:0007669"/>
    <property type="project" value="GOC"/>
</dbReference>
<keyword evidence="13 18" id="KW-0012">Acyltransferase</keyword>
<feature type="binding site" evidence="18">
    <location>
        <begin position="386"/>
        <end position="387"/>
    </location>
    <ligand>
        <name>acetyl-CoA</name>
        <dbReference type="ChEBI" id="CHEBI:57288"/>
    </ligand>
</feature>
<evidence type="ECO:0000256" key="12">
    <source>
        <dbReference type="ARBA" id="ARBA00023268"/>
    </source>
</evidence>
<reference evidence="21 22" key="1">
    <citation type="submission" date="2018-10" db="EMBL/GenBank/DDBJ databases">
        <title>Comparative functional genomics of the obligate endosymbiont Buchnera aphidicola.</title>
        <authorList>
            <person name="Chong R.A."/>
        </authorList>
    </citation>
    <scope>NUCLEOTIDE SEQUENCE [LARGE SCALE GENOMIC DNA]</scope>
    <source>
        <strain evidence="21 22">Mrh</strain>
    </source>
</reference>
<feature type="binding site" evidence="18">
    <location>
        <position position="405"/>
    </location>
    <ligand>
        <name>acetyl-CoA</name>
        <dbReference type="ChEBI" id="CHEBI:57288"/>
    </ligand>
</feature>
<feature type="binding site" evidence="18">
    <location>
        <position position="169"/>
    </location>
    <ligand>
        <name>UDP-N-acetyl-alpha-D-glucosamine</name>
        <dbReference type="ChEBI" id="CHEBI:57705"/>
    </ligand>
</feature>
<dbReference type="NCBIfam" id="TIGR01173">
    <property type="entry name" value="glmU"/>
    <property type="match status" value="1"/>
</dbReference>
<feature type="binding site" evidence="18">
    <location>
        <position position="76"/>
    </location>
    <ligand>
        <name>UDP-N-acetyl-alpha-D-glucosamine</name>
        <dbReference type="ChEBI" id="CHEBI:57705"/>
    </ligand>
</feature>
<dbReference type="CDD" id="cd02540">
    <property type="entry name" value="GT2_GlmU_N_bac"/>
    <property type="match status" value="1"/>
</dbReference>
<dbReference type="PANTHER" id="PTHR43584:SF3">
    <property type="entry name" value="BIFUNCTIONAL PROTEIN GLMU"/>
    <property type="match status" value="1"/>
</dbReference>
<feature type="binding site" evidence="18">
    <location>
        <position position="227"/>
    </location>
    <ligand>
        <name>UDP-N-acetyl-alpha-D-glucosamine</name>
        <dbReference type="ChEBI" id="CHEBI:57705"/>
    </ligand>
</feature>
<evidence type="ECO:0000256" key="18">
    <source>
        <dbReference type="HAMAP-Rule" id="MF_01631"/>
    </source>
</evidence>
<dbReference type="InterPro" id="IPR038009">
    <property type="entry name" value="GlmU_C_LbH"/>
</dbReference>
<dbReference type="Pfam" id="PF25087">
    <property type="entry name" value="GMPPB_C"/>
    <property type="match status" value="1"/>
</dbReference>
<dbReference type="InterPro" id="IPR011004">
    <property type="entry name" value="Trimer_LpxA-like_sf"/>
</dbReference>
<comment type="catalytic activity">
    <reaction evidence="15 18">
        <text>alpha-D-glucosamine 1-phosphate + acetyl-CoA = N-acetyl-alpha-D-glucosamine 1-phosphate + CoA + H(+)</text>
        <dbReference type="Rhea" id="RHEA:13725"/>
        <dbReference type="ChEBI" id="CHEBI:15378"/>
        <dbReference type="ChEBI" id="CHEBI:57287"/>
        <dbReference type="ChEBI" id="CHEBI:57288"/>
        <dbReference type="ChEBI" id="CHEBI:57776"/>
        <dbReference type="ChEBI" id="CHEBI:58516"/>
        <dbReference type="EC" id="2.3.1.157"/>
    </reaction>
</comment>